<dbReference type="RefSeq" id="WP_166396860.1">
    <property type="nucleotide sequence ID" value="NZ_CP045121.1"/>
</dbReference>
<protein>
    <submittedName>
        <fullName evidence="3">Uncharacterized protein</fullName>
    </submittedName>
</protein>
<dbReference type="Proteomes" id="UP000502706">
    <property type="component" value="Chromosome"/>
</dbReference>
<feature type="transmembrane region" description="Helical" evidence="2">
    <location>
        <begin position="126"/>
        <end position="153"/>
    </location>
</feature>
<feature type="transmembrane region" description="Helical" evidence="2">
    <location>
        <begin position="165"/>
        <end position="191"/>
    </location>
</feature>
<evidence type="ECO:0000256" key="2">
    <source>
        <dbReference type="SAM" id="Phobius"/>
    </source>
</evidence>
<feature type="compositionally biased region" description="Basic and acidic residues" evidence="1">
    <location>
        <begin position="77"/>
        <end position="86"/>
    </location>
</feature>
<feature type="compositionally biased region" description="Basic and acidic residues" evidence="1">
    <location>
        <begin position="55"/>
        <end position="67"/>
    </location>
</feature>
<gene>
    <name evidence="3" type="ORF">GBA65_12465</name>
</gene>
<evidence type="ECO:0000256" key="1">
    <source>
        <dbReference type="SAM" id="MobiDB-lite"/>
    </source>
</evidence>
<keyword evidence="2" id="KW-1133">Transmembrane helix</keyword>
<feature type="transmembrane region" description="Helical" evidence="2">
    <location>
        <begin position="250"/>
        <end position="271"/>
    </location>
</feature>
<keyword evidence="4" id="KW-1185">Reference proteome</keyword>
<dbReference type="KEGG" id="rmar:GBA65_12465"/>
<dbReference type="EMBL" id="CP045121">
    <property type="protein sequence ID" value="QIN79199.1"/>
    <property type="molecule type" value="Genomic_DNA"/>
</dbReference>
<reference evidence="3 4" key="1">
    <citation type="submission" date="2019-10" db="EMBL/GenBank/DDBJ databases">
        <title>Rubrobacter sp nov SCSIO 52915 isolated from a deep-sea sediment in the South China Sea.</title>
        <authorList>
            <person name="Chen R.W."/>
        </authorList>
    </citation>
    <scope>NUCLEOTIDE SEQUENCE [LARGE SCALE GENOMIC DNA]</scope>
    <source>
        <strain evidence="3 4">SCSIO 52915</strain>
    </source>
</reference>
<keyword evidence="2" id="KW-0472">Membrane</keyword>
<keyword evidence="2" id="KW-0812">Transmembrane</keyword>
<sequence>MADGIGVELRDAGAATFATTSEDDGGEAMENGPQDRTEDRRRRTGPLGETGDDPEATRRVPASREAEDTQPVSQGEPGREGAETRVIRTPGSPGAQAEEQTNPRGYFEANEEREERLRDIYGGVDWLASFVGCLIAVVTGLVLLALAGLVLVPLGFTLNLEGREIGAAIITGLVVVGVVLFLAYLFGGYVAGRMARFDGGRNGMMSVAWSLALVLLVAAVGSFLPGRFFDVLQEFVQNTVLPTVGGLTELGLAGAGIIAGALLLALLGGFFGGRLGSRYHSAIDGTT</sequence>
<feature type="region of interest" description="Disordered" evidence="1">
    <location>
        <begin position="1"/>
        <end position="101"/>
    </location>
</feature>
<evidence type="ECO:0000313" key="4">
    <source>
        <dbReference type="Proteomes" id="UP000502706"/>
    </source>
</evidence>
<dbReference type="SUPFAM" id="SSF103473">
    <property type="entry name" value="MFS general substrate transporter"/>
    <property type="match status" value="1"/>
</dbReference>
<dbReference type="AlphaFoldDB" id="A0A6G8PY99"/>
<organism evidence="3 4">
    <name type="scientific">Rubrobacter marinus</name>
    <dbReference type="NCBI Taxonomy" id="2653852"/>
    <lineage>
        <taxon>Bacteria</taxon>
        <taxon>Bacillati</taxon>
        <taxon>Actinomycetota</taxon>
        <taxon>Rubrobacteria</taxon>
        <taxon>Rubrobacterales</taxon>
        <taxon>Rubrobacteraceae</taxon>
        <taxon>Rubrobacter</taxon>
    </lineage>
</organism>
<dbReference type="InterPro" id="IPR036259">
    <property type="entry name" value="MFS_trans_sf"/>
</dbReference>
<feature type="transmembrane region" description="Helical" evidence="2">
    <location>
        <begin position="203"/>
        <end position="224"/>
    </location>
</feature>
<name>A0A6G8PY99_9ACTN</name>
<accession>A0A6G8PY99</accession>
<evidence type="ECO:0000313" key="3">
    <source>
        <dbReference type="EMBL" id="QIN79199.1"/>
    </source>
</evidence>
<proteinExistence type="predicted"/>